<evidence type="ECO:0000256" key="3">
    <source>
        <dbReference type="ARBA" id="ARBA00022679"/>
    </source>
</evidence>
<accession>A0ABY5LQU5</accession>
<dbReference type="Gene3D" id="3.40.630.30">
    <property type="match status" value="1"/>
</dbReference>
<dbReference type="CDD" id="cd04301">
    <property type="entry name" value="NAT_SF"/>
    <property type="match status" value="1"/>
</dbReference>
<gene>
    <name evidence="7" type="ORF">NG743_20215</name>
</gene>
<reference evidence="7" key="1">
    <citation type="submission" date="2022-06" db="EMBL/GenBank/DDBJ databases">
        <title>Nostosin G and Spiroidesin B from the Cyanobacterium Dolichospermum sp. NIES-1697.</title>
        <authorList>
            <person name="Phan C.-S."/>
            <person name="Mehjabin J.J."/>
            <person name="Anas A.R.J."/>
            <person name="Hayasaka M."/>
            <person name="Onoki R."/>
            <person name="Wang J."/>
            <person name="Umezawa T."/>
            <person name="Washio K."/>
            <person name="Morikawa M."/>
            <person name="Okino T."/>
        </authorList>
    </citation>
    <scope>NUCLEOTIDE SEQUENCE</scope>
    <source>
        <strain evidence="7">NIES-1697</strain>
    </source>
</reference>
<evidence type="ECO:0000256" key="5">
    <source>
        <dbReference type="ARBA" id="ARBA00049880"/>
    </source>
</evidence>
<keyword evidence="2" id="KW-1277">Toxin-antitoxin system</keyword>
<evidence type="ECO:0000256" key="4">
    <source>
        <dbReference type="ARBA" id="ARBA00023315"/>
    </source>
</evidence>
<evidence type="ECO:0000256" key="1">
    <source>
        <dbReference type="ARBA" id="ARBA00022491"/>
    </source>
</evidence>
<dbReference type="EMBL" id="CP099464">
    <property type="protein sequence ID" value="UUO14343.1"/>
    <property type="molecule type" value="Genomic_DNA"/>
</dbReference>
<keyword evidence="1" id="KW-0678">Repressor</keyword>
<dbReference type="Pfam" id="PF13508">
    <property type="entry name" value="Acetyltransf_7"/>
    <property type="match status" value="1"/>
</dbReference>
<dbReference type="InterPro" id="IPR016181">
    <property type="entry name" value="Acyl_CoA_acyltransferase"/>
</dbReference>
<evidence type="ECO:0000313" key="8">
    <source>
        <dbReference type="Proteomes" id="UP001057561"/>
    </source>
</evidence>
<sequence>MSLTPPETLSSHHSCSDFSCGIASLDDWLKRRAYTNQISGATRTFVLCVDNRIVGYYALASGAISVQSALGKFRRNMPDPIPVVILARLAIDSSYQSQGLGRALFRDAALRVVQAADTIGIRGIIVHAISEEAKDFYLALGFILSPLEPMTLMISLNDLRDSIPEK</sequence>
<dbReference type="Proteomes" id="UP001057561">
    <property type="component" value="Chromosome"/>
</dbReference>
<keyword evidence="8" id="KW-1185">Reference proteome</keyword>
<name>A0ABY5LQU5_9CYAN</name>
<keyword evidence="4" id="KW-0012">Acyltransferase</keyword>
<dbReference type="RefSeq" id="WP_257120766.1">
    <property type="nucleotide sequence ID" value="NZ_CP099464.1"/>
</dbReference>
<evidence type="ECO:0000313" key="7">
    <source>
        <dbReference type="EMBL" id="UUO14343.1"/>
    </source>
</evidence>
<dbReference type="PANTHER" id="PTHR36449:SF1">
    <property type="entry name" value="ACETYLTRANSFERASE"/>
    <property type="match status" value="1"/>
</dbReference>
<comment type="catalytic activity">
    <reaction evidence="5">
        <text>glycyl-tRNA(Gly) + acetyl-CoA = N-acetylglycyl-tRNA(Gly) + CoA + H(+)</text>
        <dbReference type="Rhea" id="RHEA:81867"/>
        <dbReference type="Rhea" id="RHEA-COMP:9683"/>
        <dbReference type="Rhea" id="RHEA-COMP:19766"/>
        <dbReference type="ChEBI" id="CHEBI:15378"/>
        <dbReference type="ChEBI" id="CHEBI:57287"/>
        <dbReference type="ChEBI" id="CHEBI:57288"/>
        <dbReference type="ChEBI" id="CHEBI:78522"/>
        <dbReference type="ChEBI" id="CHEBI:232036"/>
    </reaction>
</comment>
<organism evidence="7 8">
    <name type="scientific">Dolichospermum heterosporum TAC447</name>
    <dbReference type="NCBI Taxonomy" id="747523"/>
    <lineage>
        <taxon>Bacteria</taxon>
        <taxon>Bacillati</taxon>
        <taxon>Cyanobacteriota</taxon>
        <taxon>Cyanophyceae</taxon>
        <taxon>Nostocales</taxon>
        <taxon>Aphanizomenonaceae</taxon>
        <taxon>Dolichospermum</taxon>
        <taxon>Dolichospermum heterosporum</taxon>
    </lineage>
</organism>
<dbReference type="PANTHER" id="PTHR36449">
    <property type="entry name" value="ACETYLTRANSFERASE-RELATED"/>
    <property type="match status" value="1"/>
</dbReference>
<dbReference type="InterPro" id="IPR000182">
    <property type="entry name" value="GNAT_dom"/>
</dbReference>
<evidence type="ECO:0000256" key="2">
    <source>
        <dbReference type="ARBA" id="ARBA00022649"/>
    </source>
</evidence>
<proteinExistence type="predicted"/>
<dbReference type="SUPFAM" id="SSF55729">
    <property type="entry name" value="Acyl-CoA N-acyltransferases (Nat)"/>
    <property type="match status" value="1"/>
</dbReference>
<protein>
    <submittedName>
        <fullName evidence="7">GNAT family N-acetyltransferase</fullName>
    </submittedName>
</protein>
<feature type="domain" description="N-acetyltransferase" evidence="6">
    <location>
        <begin position="1"/>
        <end position="166"/>
    </location>
</feature>
<keyword evidence="3" id="KW-0808">Transferase</keyword>
<evidence type="ECO:0000259" key="6">
    <source>
        <dbReference type="PROSITE" id="PS51186"/>
    </source>
</evidence>
<dbReference type="PROSITE" id="PS51186">
    <property type="entry name" value="GNAT"/>
    <property type="match status" value="1"/>
</dbReference>